<dbReference type="PROSITE" id="PS50931">
    <property type="entry name" value="HTH_LYSR"/>
    <property type="match status" value="1"/>
</dbReference>
<organism evidence="6 7">
    <name type="scientific">Comamonas testosteroni (strain DSM 14576 / KF-1)</name>
    <name type="common">Pseudomonas testosteroni</name>
    <dbReference type="NCBI Taxonomy" id="399795"/>
    <lineage>
        <taxon>Bacteria</taxon>
        <taxon>Pseudomonadati</taxon>
        <taxon>Pseudomonadota</taxon>
        <taxon>Betaproteobacteria</taxon>
        <taxon>Burkholderiales</taxon>
        <taxon>Comamonadaceae</taxon>
        <taxon>Comamonas</taxon>
    </lineage>
</organism>
<protein>
    <submittedName>
        <fullName evidence="6">Transcriptional regulator, LysR family</fullName>
    </submittedName>
</protein>
<evidence type="ECO:0000313" key="6">
    <source>
        <dbReference type="EMBL" id="EED67843.1"/>
    </source>
</evidence>
<evidence type="ECO:0000259" key="5">
    <source>
        <dbReference type="PROSITE" id="PS50931"/>
    </source>
</evidence>
<sequence>MLSSQACGKKWLKFLEPFQNEMARALCLGVTGYLLPKSPAAPSNARRPLTMSDFTSPRSFLRQIDLSSLDLFVLICECGSIARAAEQGGMVASAVSKRVAELESLARTPLLLRHARGVRPTPAGELLLAHARTILLGVEHLRDDLGEYARGIRGLVRLSANASAVEQFLPEDIAIFVKHHPDIRIDLRQATSRSVARAVRDHMADLGVCSPSDEVEGLESMPYRRERMVLIMPSDHALARHPELAYEEALDYAQIGLRDSSIVQEMLNRQARAGRRMLRQRIEVDSLSAMCRMIECGLGVGVMPEGAYQRLGEARALHAVPLTDAWAERSLKLYASSFADLPAPARHFAQALMPKY</sequence>
<feature type="domain" description="HTH lysR-type" evidence="5">
    <location>
        <begin position="64"/>
        <end position="121"/>
    </location>
</feature>
<dbReference type="PANTHER" id="PTHR30419">
    <property type="entry name" value="HTH-TYPE TRANSCRIPTIONAL REGULATOR YBHD"/>
    <property type="match status" value="1"/>
</dbReference>
<evidence type="ECO:0000256" key="4">
    <source>
        <dbReference type="ARBA" id="ARBA00023163"/>
    </source>
</evidence>
<proteinExistence type="inferred from homology"/>
<dbReference type="Gene3D" id="3.40.190.290">
    <property type="match status" value="1"/>
</dbReference>
<comment type="similarity">
    <text evidence="1">Belongs to the LysR transcriptional regulatory family.</text>
</comment>
<keyword evidence="4" id="KW-0804">Transcription</keyword>
<dbReference type="InterPro" id="IPR005119">
    <property type="entry name" value="LysR_subst-bd"/>
</dbReference>
<evidence type="ECO:0000256" key="1">
    <source>
        <dbReference type="ARBA" id="ARBA00009437"/>
    </source>
</evidence>
<accession>B7WWV9</accession>
<dbReference type="SUPFAM" id="SSF53850">
    <property type="entry name" value="Periplasmic binding protein-like II"/>
    <property type="match status" value="1"/>
</dbReference>
<evidence type="ECO:0000313" key="7">
    <source>
        <dbReference type="Proteomes" id="UP000003039"/>
    </source>
</evidence>
<dbReference type="InterPro" id="IPR036390">
    <property type="entry name" value="WH_DNA-bd_sf"/>
</dbReference>
<dbReference type="Proteomes" id="UP000003039">
    <property type="component" value="Unassembled WGS sequence"/>
</dbReference>
<comment type="caution">
    <text evidence="6">The sequence shown here is derived from an EMBL/GenBank/DDBJ whole genome shotgun (WGS) entry which is preliminary data.</text>
</comment>
<dbReference type="InterPro" id="IPR036388">
    <property type="entry name" value="WH-like_DNA-bd_sf"/>
</dbReference>
<dbReference type="GO" id="GO:0003700">
    <property type="term" value="F:DNA-binding transcription factor activity"/>
    <property type="evidence" value="ECO:0007669"/>
    <property type="project" value="InterPro"/>
</dbReference>
<dbReference type="GO" id="GO:0005829">
    <property type="term" value="C:cytosol"/>
    <property type="evidence" value="ECO:0007669"/>
    <property type="project" value="TreeGrafter"/>
</dbReference>
<evidence type="ECO:0000256" key="2">
    <source>
        <dbReference type="ARBA" id="ARBA00023015"/>
    </source>
</evidence>
<dbReference type="Gene3D" id="1.10.10.10">
    <property type="entry name" value="Winged helix-like DNA-binding domain superfamily/Winged helix DNA-binding domain"/>
    <property type="match status" value="1"/>
</dbReference>
<gene>
    <name evidence="6" type="ORF">CtesDRAFT_PD2789</name>
</gene>
<dbReference type="InterPro" id="IPR000847">
    <property type="entry name" value="LysR_HTH_N"/>
</dbReference>
<dbReference type="GO" id="GO:0003677">
    <property type="term" value="F:DNA binding"/>
    <property type="evidence" value="ECO:0007669"/>
    <property type="project" value="UniProtKB-KW"/>
</dbReference>
<dbReference type="InterPro" id="IPR050950">
    <property type="entry name" value="HTH-type_LysR_regulators"/>
</dbReference>
<dbReference type="Pfam" id="PF00126">
    <property type="entry name" value="HTH_1"/>
    <property type="match status" value="1"/>
</dbReference>
<name>B7WWV9_COMTK</name>
<keyword evidence="3" id="KW-0238">DNA-binding</keyword>
<reference evidence="6 7" key="1">
    <citation type="journal article" date="2004" name="Appl. Environ. Microbiol.">
        <title>Mineralization of individual congeners of linear alkylbenzenesulfonate by defined pairs of heterotrophic bacteria.</title>
        <authorList>
            <person name="Schleheck D."/>
            <person name="Knepper T.P."/>
            <person name="Fischer K."/>
            <person name="Cook A.M."/>
        </authorList>
    </citation>
    <scope>NUCLEOTIDE SEQUENCE [LARGE SCALE GENOMIC DNA]</scope>
    <source>
        <strain evidence="7">DSM 14576 / KF-1</strain>
    </source>
</reference>
<keyword evidence="2" id="KW-0805">Transcription regulation</keyword>
<dbReference type="EMBL" id="AAUJ02000001">
    <property type="protein sequence ID" value="EED67843.1"/>
    <property type="molecule type" value="Genomic_DNA"/>
</dbReference>
<dbReference type="SUPFAM" id="SSF46785">
    <property type="entry name" value="Winged helix' DNA-binding domain"/>
    <property type="match status" value="1"/>
</dbReference>
<evidence type="ECO:0000256" key="3">
    <source>
        <dbReference type="ARBA" id="ARBA00023125"/>
    </source>
</evidence>
<dbReference type="PANTHER" id="PTHR30419:SF2">
    <property type="entry name" value="LYSR FAMILY TRANSCRIPTIONAL REGULATOR"/>
    <property type="match status" value="1"/>
</dbReference>
<dbReference type="eggNOG" id="COG0583">
    <property type="taxonomic scope" value="Bacteria"/>
</dbReference>
<dbReference type="AlphaFoldDB" id="B7WWV9"/>
<dbReference type="Pfam" id="PF03466">
    <property type="entry name" value="LysR_substrate"/>
    <property type="match status" value="1"/>
</dbReference>